<name>A0A974BQ85_XENLA</name>
<gene>
    <name evidence="1" type="ORF">XELAEV_18001969mg</name>
</gene>
<protein>
    <submittedName>
        <fullName evidence="1">Uncharacterized protein</fullName>
    </submittedName>
</protein>
<sequence>MSDPCSTNSLPIAEIRASRGYVSAAAHARALPLGRLLALSVTPGNPYASNGCILGIRSGRGYEPIVVNGSG</sequence>
<proteinExistence type="predicted"/>
<reference evidence="1" key="1">
    <citation type="submission" date="2016-05" db="EMBL/GenBank/DDBJ databases">
        <title>WGS assembly of Xenopus laevis.</title>
        <authorList>
            <person name="Session A."/>
            <person name="Uno Y."/>
            <person name="Kwon T."/>
            <person name="Chapman J."/>
            <person name="Toyoda A."/>
            <person name="Takahashi S."/>
            <person name="Fukui A."/>
            <person name="Hikosaka A."/>
            <person name="Putnam N."/>
            <person name="Stites J."/>
            <person name="Van Heeringen S."/>
            <person name="Quigley I."/>
            <person name="Heinz S."/>
            <person name="Hellsten U."/>
            <person name="Lyons J."/>
            <person name="Suzuki A."/>
            <person name="Kondo M."/>
            <person name="Ogino H."/>
            <person name="Ochi H."/>
            <person name="Bogdanovic O."/>
            <person name="Lister R."/>
            <person name="Georgiou G."/>
            <person name="Paranjpe S."/>
            <person name="Van Kruijsbergen I."/>
            <person name="Mozaffari S."/>
            <person name="Shu S."/>
            <person name="Schmutz J."/>
            <person name="Jenkins J."/>
            <person name="Grimwood J."/>
            <person name="Carlson J."/>
            <person name="Mitros T."/>
            <person name="Simakov O."/>
            <person name="Heald R."/>
            <person name="Miller K."/>
            <person name="Haudenschild C."/>
            <person name="Kuroki Y."/>
            <person name="Tanaka T."/>
            <person name="Michiue T."/>
            <person name="Watanabe M."/>
            <person name="Kinoshita T."/>
            <person name="Ohta Y."/>
            <person name="Mawaribuchi S."/>
            <person name="Suzuki Y."/>
            <person name="Haramoto Y."/>
            <person name="Yamamoto T."/>
            <person name="Takagi C."/>
            <person name="Kitzman J."/>
            <person name="Shendure J."/>
            <person name="Nakayama T."/>
            <person name="Izutsu Y."/>
            <person name="Robert J."/>
            <person name="Dichmann D."/>
            <person name="Flajnik M."/>
            <person name="Houston D."/>
            <person name="Marcotte E."/>
            <person name="Wallingford J."/>
            <person name="Ito Y."/>
            <person name="Asashima M."/>
            <person name="Ueno N."/>
            <person name="Matsuda Y."/>
            <person name="Jan Veenstra G."/>
            <person name="Fujiyama A."/>
            <person name="Harland R."/>
            <person name="Taira M."/>
            <person name="Rokhsar D.S."/>
        </authorList>
    </citation>
    <scope>NUCLEOTIDE SEQUENCE</scope>
    <source>
        <strain evidence="1">J</strain>
        <tissue evidence="1">Blood</tissue>
    </source>
</reference>
<dbReference type="EMBL" id="KV467427">
    <property type="protein sequence ID" value="OCT56124.1"/>
    <property type="molecule type" value="Genomic_DNA"/>
</dbReference>
<dbReference type="Proteomes" id="UP000694892">
    <property type="component" value="Unassembled WGS sequence"/>
</dbReference>
<organism evidence="1">
    <name type="scientific">Xenopus laevis</name>
    <name type="common">African clawed frog</name>
    <dbReference type="NCBI Taxonomy" id="8355"/>
    <lineage>
        <taxon>Eukaryota</taxon>
        <taxon>Metazoa</taxon>
        <taxon>Chordata</taxon>
        <taxon>Craniata</taxon>
        <taxon>Vertebrata</taxon>
        <taxon>Euteleostomi</taxon>
        <taxon>Amphibia</taxon>
        <taxon>Batrachia</taxon>
        <taxon>Anura</taxon>
        <taxon>Pipoidea</taxon>
        <taxon>Pipidae</taxon>
        <taxon>Xenopodinae</taxon>
        <taxon>Xenopus</taxon>
        <taxon>Xenopus</taxon>
    </lineage>
</organism>
<accession>A0A974BQ85</accession>
<dbReference type="AlphaFoldDB" id="A0A974BQ85"/>
<evidence type="ECO:0000313" key="1">
    <source>
        <dbReference type="EMBL" id="OCT56124.1"/>
    </source>
</evidence>